<reference evidence="2" key="1">
    <citation type="journal article" date="2019" name="Int. J. Syst. Evol. Microbiol.">
        <title>The Global Catalogue of Microorganisms (GCM) 10K type strain sequencing project: providing services to taxonomists for standard genome sequencing and annotation.</title>
        <authorList>
            <consortium name="The Broad Institute Genomics Platform"/>
            <consortium name="The Broad Institute Genome Sequencing Center for Infectious Disease"/>
            <person name="Wu L."/>
            <person name="Ma J."/>
        </authorList>
    </citation>
    <scope>NUCLEOTIDE SEQUENCE [LARGE SCALE GENOMIC DNA]</scope>
    <source>
        <strain evidence="2">KCTC 42953</strain>
    </source>
</reference>
<accession>A0ABV7JGZ4</accession>
<comment type="caution">
    <text evidence="1">The sequence shown here is derived from an EMBL/GenBank/DDBJ whole genome shotgun (WGS) entry which is preliminary data.</text>
</comment>
<sequence length="144" mass="16564">MQETEDPNSRTEVVRDTIVLQLKLIVDGLRDLALMPLCLFAAIFGLIKHSERPGRYVYRLLSYGKLSERWIGLFDDARKDEMAPLKYQGKNFDDLLIKTQTAFESKYIDPEKKDLLVKKMNEALNEINGKLNSKNKPDQSSQSV</sequence>
<evidence type="ECO:0000313" key="2">
    <source>
        <dbReference type="Proteomes" id="UP001595533"/>
    </source>
</evidence>
<keyword evidence="2" id="KW-1185">Reference proteome</keyword>
<organism evidence="1 2">
    <name type="scientific">Marinicella sediminis</name>
    <dbReference type="NCBI Taxonomy" id="1792834"/>
    <lineage>
        <taxon>Bacteria</taxon>
        <taxon>Pseudomonadati</taxon>
        <taxon>Pseudomonadota</taxon>
        <taxon>Gammaproteobacteria</taxon>
        <taxon>Lysobacterales</taxon>
        <taxon>Marinicellaceae</taxon>
        <taxon>Marinicella</taxon>
    </lineage>
</organism>
<dbReference type="EMBL" id="JBHRTS010000005">
    <property type="protein sequence ID" value="MFC3194667.1"/>
    <property type="molecule type" value="Genomic_DNA"/>
</dbReference>
<gene>
    <name evidence="1" type="ORF">ACFODZ_10500</name>
</gene>
<proteinExistence type="predicted"/>
<evidence type="ECO:0000313" key="1">
    <source>
        <dbReference type="EMBL" id="MFC3194667.1"/>
    </source>
</evidence>
<name>A0ABV7JGZ4_9GAMM</name>
<dbReference type="RefSeq" id="WP_077410721.1">
    <property type="nucleotide sequence ID" value="NZ_JBHRTS010000005.1"/>
</dbReference>
<dbReference type="Proteomes" id="UP001595533">
    <property type="component" value="Unassembled WGS sequence"/>
</dbReference>
<protein>
    <submittedName>
        <fullName evidence="1">Uncharacterized protein</fullName>
    </submittedName>
</protein>